<dbReference type="EMBL" id="FLQV01000567">
    <property type="protein sequence ID" value="SBS96127.1"/>
    <property type="molecule type" value="Genomic_DNA"/>
</dbReference>
<dbReference type="GO" id="GO:0005634">
    <property type="term" value="C:nucleus"/>
    <property type="evidence" value="ECO:0007669"/>
    <property type="project" value="UniProtKB-SubCell"/>
</dbReference>
<evidence type="ECO:0000256" key="2">
    <source>
        <dbReference type="ARBA" id="ARBA00006379"/>
    </source>
</evidence>
<keyword evidence="6" id="KW-0175">Coiled coil</keyword>
<evidence type="ECO:0000256" key="3">
    <source>
        <dbReference type="ARBA" id="ARBA00022454"/>
    </source>
</evidence>
<evidence type="ECO:0000256" key="5">
    <source>
        <dbReference type="ARBA" id="ARBA00022776"/>
    </source>
</evidence>
<reference evidence="11" key="2">
    <citation type="submission" date="2016-05" db="EMBL/GenBank/DDBJ databases">
        <authorList>
            <person name="Lavstsen T."/>
            <person name="Jespersen J.S."/>
        </authorList>
    </citation>
    <scope>NUCLEOTIDE SEQUENCE [LARGE SCALE GENOMIC DNA]</scope>
</reference>
<dbReference type="Proteomes" id="UP000078546">
    <property type="component" value="Unassembled WGS sequence"/>
</dbReference>
<protein>
    <recommendedName>
        <fullName evidence="9">Kinetochore protein SPC25</fullName>
    </recommendedName>
</protein>
<comment type="subcellular location">
    <subcellularLocation>
        <location evidence="1">Chromosome</location>
        <location evidence="1">Centromere</location>
    </subcellularLocation>
    <subcellularLocation>
        <location evidence="9">Nucleus</location>
    </subcellularLocation>
    <subcellularLocation>
        <location evidence="9">Chromosome</location>
        <location evidence="9">Centromere</location>
        <location evidence="9">Kinetochore</location>
    </subcellularLocation>
</comment>
<evidence type="ECO:0000313" key="11">
    <source>
        <dbReference type="EMBL" id="SBS85850.1"/>
    </source>
</evidence>
<dbReference type="GO" id="GO:0007059">
    <property type="term" value="P:chromosome segregation"/>
    <property type="evidence" value="ECO:0007669"/>
    <property type="project" value="InterPro"/>
</dbReference>
<evidence type="ECO:0000259" key="10">
    <source>
        <dbReference type="Pfam" id="PF08234"/>
    </source>
</evidence>
<keyword evidence="7 9" id="KW-0131">Cell cycle</keyword>
<proteinExistence type="inferred from homology"/>
<keyword evidence="5 9" id="KW-0498">Mitosis</keyword>
<keyword evidence="8 9" id="KW-0137">Centromere</keyword>
<dbReference type="Proteomes" id="UP000078560">
    <property type="component" value="Unassembled WGS sequence"/>
</dbReference>
<evidence type="ECO:0000313" key="13">
    <source>
        <dbReference type="Proteomes" id="UP000078546"/>
    </source>
</evidence>
<dbReference type="PANTHER" id="PTHR14281">
    <property type="entry name" value="KINETOCHORE PROTEIN SPC25-RELATED"/>
    <property type="match status" value="1"/>
</dbReference>
<comment type="subunit">
    <text evidence="9">Component of the NDC80 complex.</text>
</comment>
<dbReference type="Gene3D" id="3.30.457.50">
    <property type="entry name" value="Chromosome segregation protein Spc25"/>
    <property type="match status" value="1"/>
</dbReference>
<gene>
    <name evidence="12" type="ORF">POVCU1_030910</name>
    <name evidence="11" type="ORF">POVCU2_0033780</name>
</gene>
<dbReference type="EMBL" id="FLQU01000454">
    <property type="protein sequence ID" value="SBS85850.1"/>
    <property type="molecule type" value="Genomic_DNA"/>
</dbReference>
<dbReference type="PANTHER" id="PTHR14281:SF0">
    <property type="entry name" value="KINETOCHORE PROTEIN SPC25"/>
    <property type="match status" value="1"/>
</dbReference>
<keyword evidence="4 9" id="KW-0132">Cell division</keyword>
<evidence type="ECO:0000313" key="14">
    <source>
        <dbReference type="Proteomes" id="UP000078560"/>
    </source>
</evidence>
<dbReference type="AlphaFoldDB" id="A0A1A8VZ05"/>
<dbReference type="GO" id="GO:0031262">
    <property type="term" value="C:Ndc80 complex"/>
    <property type="evidence" value="ECO:0007669"/>
    <property type="project" value="InterPro"/>
</dbReference>
<feature type="domain" description="Chromosome segregation protein Spc25 C-terminal" evidence="10">
    <location>
        <begin position="146"/>
        <end position="202"/>
    </location>
</feature>
<dbReference type="InterPro" id="IPR045143">
    <property type="entry name" value="Spc25"/>
</dbReference>
<evidence type="ECO:0000256" key="8">
    <source>
        <dbReference type="ARBA" id="ARBA00023328"/>
    </source>
</evidence>
<accession>A0A1A8VZ05</accession>
<evidence type="ECO:0000256" key="1">
    <source>
        <dbReference type="ARBA" id="ARBA00004584"/>
    </source>
</evidence>
<keyword evidence="9" id="KW-0995">Kinetochore</keyword>
<dbReference type="Pfam" id="PF08234">
    <property type="entry name" value="Spindle_Spc25"/>
    <property type="match status" value="1"/>
</dbReference>
<comment type="similarity">
    <text evidence="2 9">Belongs to the SPC25 family.</text>
</comment>
<evidence type="ECO:0000256" key="7">
    <source>
        <dbReference type="ARBA" id="ARBA00023306"/>
    </source>
</evidence>
<evidence type="ECO:0000256" key="9">
    <source>
        <dbReference type="RuleBase" id="RU367150"/>
    </source>
</evidence>
<dbReference type="InterPro" id="IPR013255">
    <property type="entry name" value="Spc25_C"/>
</dbReference>
<comment type="function">
    <text evidence="9">Acts as a component of the essential kinetochore-associated NDC80 complex, which is required for chromosome segregation and spindle checkpoint activity.</text>
</comment>
<evidence type="ECO:0000256" key="6">
    <source>
        <dbReference type="ARBA" id="ARBA00023054"/>
    </source>
</evidence>
<dbReference type="GO" id="GO:0051301">
    <property type="term" value="P:cell division"/>
    <property type="evidence" value="ECO:0007669"/>
    <property type="project" value="UniProtKB-UniRule"/>
</dbReference>
<keyword evidence="3 9" id="KW-0158">Chromosome</keyword>
<sequence>MENTLDNGEIKKTLQLQINHIVEDNEKQYNDIISYIENEKRQIEIIKNKTKEKKMSINRITHEIEANTVLVTELKESVLEEEKKLDEYPKLIDEINDKLNMIFKNLDASKLAEYKTVKLHKDYIENEWKRKLETLYNLLGFEMILEDGKIIIEFSNIQASDPQKRYRAVVALHNGIYEAIQTIPRINKFEDYVNSMNREKFLSDNICENDMYIFTVDRNVICFKQYSKLKGNVGEFRNACPPLRIPSLFFSIQKLKNINNTMAVISFGCLAHMKKGSSKCSVVL</sequence>
<dbReference type="CDD" id="cd23784">
    <property type="entry name" value="RWD_Spc25"/>
    <property type="match status" value="1"/>
</dbReference>
<organism evidence="11 14">
    <name type="scientific">Plasmodium ovale curtisi</name>
    <dbReference type="NCBI Taxonomy" id="864141"/>
    <lineage>
        <taxon>Eukaryota</taxon>
        <taxon>Sar</taxon>
        <taxon>Alveolata</taxon>
        <taxon>Apicomplexa</taxon>
        <taxon>Aconoidasida</taxon>
        <taxon>Haemosporida</taxon>
        <taxon>Plasmodiidae</taxon>
        <taxon>Plasmodium</taxon>
        <taxon>Plasmodium (Plasmodium)</taxon>
    </lineage>
</organism>
<keyword evidence="9" id="KW-0539">Nucleus</keyword>
<evidence type="ECO:0000256" key="4">
    <source>
        <dbReference type="ARBA" id="ARBA00022618"/>
    </source>
</evidence>
<evidence type="ECO:0000313" key="12">
    <source>
        <dbReference type="EMBL" id="SBS96127.1"/>
    </source>
</evidence>
<reference evidence="13 14" key="1">
    <citation type="submission" date="2016-05" db="EMBL/GenBank/DDBJ databases">
        <authorList>
            <person name="Naeem Raeece"/>
        </authorList>
    </citation>
    <scope>NUCLEOTIDE SEQUENCE [LARGE SCALE GENOMIC DNA]</scope>
</reference>
<name>A0A1A8VZ05_PLAOA</name>